<organism evidence="4 5">
    <name type="scientific">Castilleja foliolosa</name>
    <dbReference type="NCBI Taxonomy" id="1961234"/>
    <lineage>
        <taxon>Eukaryota</taxon>
        <taxon>Viridiplantae</taxon>
        <taxon>Streptophyta</taxon>
        <taxon>Embryophyta</taxon>
        <taxon>Tracheophyta</taxon>
        <taxon>Spermatophyta</taxon>
        <taxon>Magnoliopsida</taxon>
        <taxon>eudicotyledons</taxon>
        <taxon>Gunneridae</taxon>
        <taxon>Pentapetalae</taxon>
        <taxon>asterids</taxon>
        <taxon>lamiids</taxon>
        <taxon>Lamiales</taxon>
        <taxon>Orobanchaceae</taxon>
        <taxon>Pedicularideae</taxon>
        <taxon>Castillejinae</taxon>
        <taxon>Castilleja</taxon>
    </lineage>
</organism>
<sequence length="732" mass="81651">MGASNSTLEDDKGLLLCRARKKFIKQALNGRCSLAAAHIAYIEELKIIGITLRRFVEIDAQPEPYPTGPRALTEKSASQLSSSSRSFSQNVDSAANISPSHSITPPSRKYHSHHMKFKGTFSRKVEEKLPEPVTFSVSSNTPPSTTPRSTDAPEPSLVETAPWDFFGLFHPVDEHFSSQDGPMNIPELDGDVEDKFSSDGMDESQGSEDEFDEPSSATLVRSFKNVNVVGVENVEEIRENLVDGDLKLENKVGNGTKNNSPDLSPLRGPSSRFAHLNDIKITPMEQSRVEDKAAPKDFILSVKDIEQLFVKASESGIEVPRMLEANKFHFRPVFRGERGSINSSLLKSCFSCGDDPSEARQGIEEPVQNSVKYLTWHRSTSFRSGSSRNLLSANSTDGTDDATNNLFDNFCMVSGSHASTLDRLYAWEKKLYDEVKAGQVLRSHFDQKCKLLRQQESRGESTDKTRAVVKDLHSRIGVAIHRINSISKKIEEIRDKELQPQLEELIEGLRKMWEQMMECHKLQLHIISISQAPGGAKITIQPDYRKQTAILLGNELSSLSSTFTKWIGAQRLYVESIEKWLFKCVALQQNKSKRNKRNKPPQLRNLGPPIYMICGAWLEMIGMLPAEGVTNSIKDLADEVAHFLPRQEKKGVRHSQNGSSEAGTNGGDHDGVSMLASEDWVPVLDRFQTSLAGFLGQLNNFAEASAKMFVDLQESIQQAKNNHELYKSQKGL</sequence>
<dbReference type="EMBL" id="JAVIJP010000005">
    <property type="protein sequence ID" value="KAL3653272.1"/>
    <property type="molecule type" value="Genomic_DNA"/>
</dbReference>
<gene>
    <name evidence="4" type="ORF">CASFOL_002953</name>
</gene>
<evidence type="ECO:0000313" key="5">
    <source>
        <dbReference type="Proteomes" id="UP001632038"/>
    </source>
</evidence>
<dbReference type="AlphaFoldDB" id="A0ABD3EHP9"/>
<dbReference type="Pfam" id="PF04782">
    <property type="entry name" value="DUF632"/>
    <property type="match status" value="1"/>
</dbReference>
<feature type="region of interest" description="Disordered" evidence="1">
    <location>
        <begin position="647"/>
        <end position="671"/>
    </location>
</feature>
<feature type="compositionally biased region" description="Polar residues" evidence="1">
    <location>
        <begin position="654"/>
        <end position="663"/>
    </location>
</feature>
<keyword evidence="5" id="KW-1185">Reference proteome</keyword>
<dbReference type="PANTHER" id="PTHR21450">
    <property type="entry name" value="PROTEIN ALTERED PHOSPHATE STARVATION RESPONSE 1"/>
    <property type="match status" value="1"/>
</dbReference>
<feature type="region of interest" description="Disordered" evidence="1">
    <location>
        <begin position="176"/>
        <end position="215"/>
    </location>
</feature>
<feature type="region of interest" description="Disordered" evidence="1">
    <location>
        <begin position="62"/>
        <end position="112"/>
    </location>
</feature>
<feature type="compositionally biased region" description="Acidic residues" evidence="1">
    <location>
        <begin position="200"/>
        <end position="213"/>
    </location>
</feature>
<protein>
    <submittedName>
        <fullName evidence="4">Uncharacterized protein</fullName>
    </submittedName>
</protein>
<evidence type="ECO:0000259" key="3">
    <source>
        <dbReference type="Pfam" id="PF04783"/>
    </source>
</evidence>
<accession>A0ABD3EHP9</accession>
<feature type="region of interest" description="Disordered" evidence="1">
    <location>
        <begin position="132"/>
        <end position="157"/>
    </location>
</feature>
<dbReference type="InterPro" id="IPR006868">
    <property type="entry name" value="DUF630"/>
</dbReference>
<name>A0ABD3EHP9_9LAMI</name>
<evidence type="ECO:0000313" key="4">
    <source>
        <dbReference type="EMBL" id="KAL3653272.1"/>
    </source>
</evidence>
<comment type="caution">
    <text evidence="4">The sequence shown here is derived from an EMBL/GenBank/DDBJ whole genome shotgun (WGS) entry which is preliminary data.</text>
</comment>
<dbReference type="PANTHER" id="PTHR21450:SF6">
    <property type="entry name" value="EXPRESSED PROTEIN"/>
    <property type="match status" value="1"/>
</dbReference>
<dbReference type="Pfam" id="PF04783">
    <property type="entry name" value="DUF630"/>
    <property type="match status" value="1"/>
</dbReference>
<feature type="compositionally biased region" description="Polar residues" evidence="1">
    <location>
        <begin position="95"/>
        <end position="105"/>
    </location>
</feature>
<reference evidence="5" key="1">
    <citation type="journal article" date="2024" name="IScience">
        <title>Strigolactones Initiate the Formation of Haustorium-like Structures in Castilleja.</title>
        <authorList>
            <person name="Buerger M."/>
            <person name="Peterson D."/>
            <person name="Chory J."/>
        </authorList>
    </citation>
    <scope>NUCLEOTIDE SEQUENCE [LARGE SCALE GENOMIC DNA]</scope>
</reference>
<feature type="domain" description="DUF632" evidence="2">
    <location>
        <begin position="301"/>
        <end position="641"/>
    </location>
</feature>
<feature type="domain" description="DUF630" evidence="3">
    <location>
        <begin position="1"/>
        <end position="57"/>
    </location>
</feature>
<evidence type="ECO:0000259" key="2">
    <source>
        <dbReference type="Pfam" id="PF04782"/>
    </source>
</evidence>
<evidence type="ECO:0000256" key="1">
    <source>
        <dbReference type="SAM" id="MobiDB-lite"/>
    </source>
</evidence>
<feature type="compositionally biased region" description="Low complexity" evidence="1">
    <location>
        <begin position="132"/>
        <end position="153"/>
    </location>
</feature>
<dbReference type="Proteomes" id="UP001632038">
    <property type="component" value="Unassembled WGS sequence"/>
</dbReference>
<feature type="compositionally biased region" description="Low complexity" evidence="1">
    <location>
        <begin position="76"/>
        <end position="93"/>
    </location>
</feature>
<dbReference type="InterPro" id="IPR006867">
    <property type="entry name" value="DUF632"/>
</dbReference>
<proteinExistence type="predicted"/>